<name>A0ACC2ZUX6_9EURO</name>
<proteinExistence type="predicted"/>
<dbReference type="Proteomes" id="UP001172386">
    <property type="component" value="Unassembled WGS sequence"/>
</dbReference>
<evidence type="ECO:0000313" key="1">
    <source>
        <dbReference type="EMBL" id="KAJ9651391.1"/>
    </source>
</evidence>
<protein>
    <submittedName>
        <fullName evidence="1">Uncharacterized protein</fullName>
    </submittedName>
</protein>
<evidence type="ECO:0000313" key="2">
    <source>
        <dbReference type="Proteomes" id="UP001172386"/>
    </source>
</evidence>
<sequence length="377" mass="41173">MSDLQILAETVTSSAALVVAFLNQENGSSASKSRPFHRTGPVDIPTSAPDDVKKARKSLIDATMAIQHLVMAPTEYHQQMSIQAWIPPCYQDIAQKAQVAELAIPGRDDVPDRDSFDHLHKMVDMTERYGSSSAKNNTAFNIAFNTDLPFYAYSSQNATLSAQLAGSMKFFGVGGALHLKHLVNGFDWAGLGEAKVVDIGGSQGHASIALASAFPDLSFTVQDLPEVIERAREALISSALEPAVASRISFKAHNFFQPQPPSSHSADVFLARLILNNWHNNEAVSILRNLVSAMKRTAKIIIMAAVLPEPGSVPLREEAIERCRDMFMMQAMNGTERGLGEWKELFGETDRRLILKDVTKPEGSNLSVLEVVLAKES</sequence>
<organism evidence="1 2">
    <name type="scientific">Neophaeococcomyces mojaviensis</name>
    <dbReference type="NCBI Taxonomy" id="3383035"/>
    <lineage>
        <taxon>Eukaryota</taxon>
        <taxon>Fungi</taxon>
        <taxon>Dikarya</taxon>
        <taxon>Ascomycota</taxon>
        <taxon>Pezizomycotina</taxon>
        <taxon>Eurotiomycetes</taxon>
        <taxon>Chaetothyriomycetidae</taxon>
        <taxon>Chaetothyriales</taxon>
        <taxon>Chaetothyriales incertae sedis</taxon>
        <taxon>Neophaeococcomyces</taxon>
    </lineage>
</organism>
<dbReference type="EMBL" id="JAPDRQ010000260">
    <property type="protein sequence ID" value="KAJ9651391.1"/>
    <property type="molecule type" value="Genomic_DNA"/>
</dbReference>
<reference evidence="1" key="1">
    <citation type="submission" date="2022-10" db="EMBL/GenBank/DDBJ databases">
        <title>Culturing micro-colonial fungi from biological soil crusts in the Mojave desert and describing Neophaeococcomyces mojavensis, and introducing the new genera and species Taxawa tesnikishii.</title>
        <authorList>
            <person name="Kurbessoian T."/>
            <person name="Stajich J.E."/>
        </authorList>
    </citation>
    <scope>NUCLEOTIDE SEQUENCE</scope>
    <source>
        <strain evidence="1">JES_112</strain>
    </source>
</reference>
<accession>A0ACC2ZUX6</accession>
<keyword evidence="2" id="KW-1185">Reference proteome</keyword>
<comment type="caution">
    <text evidence="1">The sequence shown here is derived from an EMBL/GenBank/DDBJ whole genome shotgun (WGS) entry which is preliminary data.</text>
</comment>
<gene>
    <name evidence="1" type="ORF">H2198_009335</name>
</gene>